<comment type="similarity">
    <text evidence="2 20">Belongs to the thiolase-like superfamily. Beta-ketoacyl-ACP synthases family.</text>
</comment>
<keyword evidence="4" id="KW-0444">Lipid biosynthesis</keyword>
<dbReference type="InterPro" id="IPR018201">
    <property type="entry name" value="Ketoacyl_synth_AS"/>
</dbReference>
<evidence type="ECO:0000256" key="5">
    <source>
        <dbReference type="ARBA" id="ARBA00022679"/>
    </source>
</evidence>
<dbReference type="InterPro" id="IPR016039">
    <property type="entry name" value="Thiolase-like"/>
</dbReference>
<dbReference type="Pfam" id="PF00109">
    <property type="entry name" value="ketoacyl-synt"/>
    <property type="match status" value="1"/>
</dbReference>
<dbReference type="EMBL" id="VCAZ01000067">
    <property type="protein sequence ID" value="TSO47181.1"/>
    <property type="molecule type" value="Genomic_DNA"/>
</dbReference>
<dbReference type="PROSITE" id="PS00606">
    <property type="entry name" value="KS3_1"/>
    <property type="match status" value="1"/>
</dbReference>
<dbReference type="PANTHER" id="PTHR11712:SF336">
    <property type="entry name" value="3-OXOACYL-[ACYL-CARRIER-PROTEIN] SYNTHASE, MITOCHONDRIAL"/>
    <property type="match status" value="1"/>
</dbReference>
<comment type="catalytic activity">
    <reaction evidence="11">
        <text>hexanoyl-[ACP] + malonyl-[ACP] + H(+) = 3-oxooctanoyl-[ACP] + holo-[ACP] + CO2</text>
        <dbReference type="Rhea" id="RHEA:41836"/>
        <dbReference type="Rhea" id="RHEA-COMP:9623"/>
        <dbReference type="Rhea" id="RHEA-COMP:9632"/>
        <dbReference type="Rhea" id="RHEA-COMP:9633"/>
        <dbReference type="Rhea" id="RHEA-COMP:9685"/>
        <dbReference type="ChEBI" id="CHEBI:15378"/>
        <dbReference type="ChEBI" id="CHEBI:16526"/>
        <dbReference type="ChEBI" id="CHEBI:64479"/>
        <dbReference type="ChEBI" id="CHEBI:78449"/>
        <dbReference type="ChEBI" id="CHEBI:78459"/>
        <dbReference type="ChEBI" id="CHEBI:78460"/>
    </reaction>
    <physiologicalReaction direction="left-to-right" evidence="11">
        <dbReference type="Rhea" id="RHEA:41837"/>
    </physiologicalReaction>
</comment>
<evidence type="ECO:0000313" key="23">
    <source>
        <dbReference type="Proteomes" id="UP000319801"/>
    </source>
</evidence>
<evidence type="ECO:0000313" key="22">
    <source>
        <dbReference type="EMBL" id="TSO47181.1"/>
    </source>
</evidence>
<dbReference type="Proteomes" id="UP000319801">
    <property type="component" value="Unassembled WGS sequence"/>
</dbReference>
<comment type="catalytic activity">
    <reaction evidence="12">
        <text>tetradecanoyl-[ACP] + malonyl-[ACP] + H(+) = 3-oxohexadecanoyl-[ACP] + holo-[ACP] + CO2</text>
        <dbReference type="Rhea" id="RHEA:41900"/>
        <dbReference type="Rhea" id="RHEA-COMP:9623"/>
        <dbReference type="Rhea" id="RHEA-COMP:9648"/>
        <dbReference type="Rhea" id="RHEA-COMP:9649"/>
        <dbReference type="Rhea" id="RHEA-COMP:9685"/>
        <dbReference type="ChEBI" id="CHEBI:15378"/>
        <dbReference type="ChEBI" id="CHEBI:16526"/>
        <dbReference type="ChEBI" id="CHEBI:64479"/>
        <dbReference type="ChEBI" id="CHEBI:78449"/>
        <dbReference type="ChEBI" id="CHEBI:78477"/>
        <dbReference type="ChEBI" id="CHEBI:78478"/>
    </reaction>
    <physiologicalReaction direction="left-to-right" evidence="12">
        <dbReference type="Rhea" id="RHEA:41901"/>
    </physiologicalReaction>
</comment>
<dbReference type="EC" id="2.3.1.41" evidence="3"/>
<evidence type="ECO:0000256" key="3">
    <source>
        <dbReference type="ARBA" id="ARBA00013191"/>
    </source>
</evidence>
<dbReference type="SUPFAM" id="SSF53901">
    <property type="entry name" value="Thiolase-like"/>
    <property type="match status" value="2"/>
</dbReference>
<keyword evidence="7" id="KW-0443">Lipid metabolism</keyword>
<dbReference type="PANTHER" id="PTHR11712">
    <property type="entry name" value="POLYKETIDE SYNTHASE-RELATED"/>
    <property type="match status" value="1"/>
</dbReference>
<dbReference type="PROSITE" id="PS52004">
    <property type="entry name" value="KS3_2"/>
    <property type="match status" value="1"/>
</dbReference>
<dbReference type="SMART" id="SM00825">
    <property type="entry name" value="PKS_KS"/>
    <property type="match status" value="1"/>
</dbReference>
<sequence>MRQHTRILSCMGVQTFERHNSEHSHTKSLRKVVITGIGLVSPVGTGTALPWERLISGESGIVSLDSDEYKAVPCKVAARVPRGNAEGEFREDLFASRGEINSMSQATVMALGAAQLALQDSGWYPRSPEEQLSTGVAVGMGMVPLEEIARTSAAFQTNGYNKVSPFFVPRILVNMAAGHISIKHKLKGPNHAVSTACTTGAHAIGDAARFISHGDATVMLAGGTEACVSPLAIAGFARARALSTNWNHQPRLASRPFHPEREGFVMGEGAAMLVLEEYTHAVKRGARVYAEVLGYGLSGDASHITAPSADGDGAFRCMSSALRDAGVSPSDVTYVNAHATSTPLGDAAENAAVKRLFQQHSQALAVSSTKGATGHLLGAAGALEAAFTALACYHAILPPTLNLDRTEPEFDLNYVPCDAQPWKTGGRRVALTNSFGFGGTNASLCLASVRNGHIKRITDNDIQSLVLEVEGTNVSTTYITCPADPKKTLGIKLPFLVMIIKNLKKYFTFEVQVLDDKNVRRRFRASNYQSTTRVKPFICTMPMRLDDGWNQIQFNLSDFTRRAYGTNYIETLRVQIHANCRIRRVYFSDRLYSEDELPAEFKLYLPVQNKAKCKNKNNSQVE</sequence>
<evidence type="ECO:0000256" key="13">
    <source>
        <dbReference type="ARBA" id="ARBA00047578"/>
    </source>
</evidence>
<evidence type="ECO:0000259" key="21">
    <source>
        <dbReference type="PROSITE" id="PS52004"/>
    </source>
</evidence>
<keyword evidence="6" id="KW-0276">Fatty acid metabolism</keyword>
<evidence type="ECO:0000256" key="20">
    <source>
        <dbReference type="RuleBase" id="RU003694"/>
    </source>
</evidence>
<accession>A0A556UF28</accession>
<evidence type="ECO:0000256" key="14">
    <source>
        <dbReference type="ARBA" id="ARBA00048506"/>
    </source>
</evidence>
<dbReference type="InterPro" id="IPR014031">
    <property type="entry name" value="Ketoacyl_synth_C"/>
</dbReference>
<evidence type="ECO:0000256" key="18">
    <source>
        <dbReference type="ARBA" id="ARBA00054575"/>
    </source>
</evidence>
<dbReference type="AlphaFoldDB" id="A0A556UF28"/>
<reference evidence="22 23" key="1">
    <citation type="journal article" date="2019" name="Genome Biol. Evol.">
        <title>Whole-Genome Sequencing of the Giant Devil Catfish, Bagarius yarrelli.</title>
        <authorList>
            <person name="Jiang W."/>
            <person name="Lv Y."/>
            <person name="Cheng L."/>
            <person name="Yang K."/>
            <person name="Chao B."/>
            <person name="Wang X."/>
            <person name="Li Y."/>
            <person name="Pan X."/>
            <person name="You X."/>
            <person name="Zhang Y."/>
            <person name="Yang J."/>
            <person name="Li J."/>
            <person name="Zhang X."/>
            <person name="Liu S."/>
            <person name="Sun C."/>
            <person name="Yang J."/>
            <person name="Shi Q."/>
        </authorList>
    </citation>
    <scope>NUCLEOTIDE SEQUENCE [LARGE SCALE GENOMIC DNA]</scope>
    <source>
        <strain evidence="22">JWS20170419001</strain>
        <tissue evidence="22">Muscle</tissue>
    </source>
</reference>
<dbReference type="InterPro" id="IPR007714">
    <property type="entry name" value="CFA20_dom"/>
</dbReference>
<evidence type="ECO:0000256" key="19">
    <source>
        <dbReference type="ARBA" id="ARBA00072686"/>
    </source>
</evidence>
<keyword evidence="5 20" id="KW-0808">Transferase</keyword>
<evidence type="ECO:0000256" key="2">
    <source>
        <dbReference type="ARBA" id="ARBA00008467"/>
    </source>
</evidence>
<dbReference type="NCBIfam" id="NF005589">
    <property type="entry name" value="PRK07314.1"/>
    <property type="match status" value="1"/>
</dbReference>
<evidence type="ECO:0000256" key="7">
    <source>
        <dbReference type="ARBA" id="ARBA00023098"/>
    </source>
</evidence>
<dbReference type="FunFam" id="3.40.47.10:FF:000015">
    <property type="entry name" value="3-oxoacyl-[acyl-carrier-protein] synthase, mitochondrial"/>
    <property type="match status" value="1"/>
</dbReference>
<dbReference type="Pfam" id="PF02801">
    <property type="entry name" value="Ketoacyl-synt_C"/>
    <property type="match status" value="1"/>
</dbReference>
<evidence type="ECO:0000256" key="12">
    <source>
        <dbReference type="ARBA" id="ARBA00047451"/>
    </source>
</evidence>
<keyword evidence="9" id="KW-0012">Acyltransferase</keyword>
<comment type="catalytic activity">
    <reaction evidence="17">
        <text>octanoyl-[ACP] + malonyl-[ACP] + H(+) = 3-oxodecanoyl-[ACP] + holo-[ACP] + CO2</text>
        <dbReference type="Rhea" id="RHEA:41852"/>
        <dbReference type="Rhea" id="RHEA-COMP:9623"/>
        <dbReference type="Rhea" id="RHEA-COMP:9636"/>
        <dbReference type="Rhea" id="RHEA-COMP:9637"/>
        <dbReference type="Rhea" id="RHEA-COMP:9685"/>
        <dbReference type="ChEBI" id="CHEBI:15378"/>
        <dbReference type="ChEBI" id="CHEBI:16526"/>
        <dbReference type="ChEBI" id="CHEBI:64479"/>
        <dbReference type="ChEBI" id="CHEBI:78449"/>
        <dbReference type="ChEBI" id="CHEBI:78463"/>
        <dbReference type="ChEBI" id="CHEBI:78464"/>
    </reaction>
    <physiologicalReaction direction="left-to-right" evidence="17">
        <dbReference type="Rhea" id="RHEA:41853"/>
    </physiologicalReaction>
</comment>
<keyword evidence="23" id="KW-1185">Reference proteome</keyword>
<evidence type="ECO:0000256" key="17">
    <source>
        <dbReference type="ARBA" id="ARBA00049533"/>
    </source>
</evidence>
<dbReference type="InterPro" id="IPR014030">
    <property type="entry name" value="Ketoacyl_synth_N"/>
</dbReference>
<evidence type="ECO:0000256" key="9">
    <source>
        <dbReference type="ARBA" id="ARBA00023315"/>
    </source>
</evidence>
<dbReference type="InterPro" id="IPR020841">
    <property type="entry name" value="PKS_Beta-ketoAc_synthase_dom"/>
</dbReference>
<evidence type="ECO:0000256" key="8">
    <source>
        <dbReference type="ARBA" id="ARBA00023160"/>
    </source>
</evidence>
<comment type="pathway">
    <text evidence="1">Lipid metabolism; fatty acid biosynthesis.</text>
</comment>
<gene>
    <name evidence="22" type="ORF">Baya_10143</name>
</gene>
<dbReference type="NCBIfam" id="TIGR03150">
    <property type="entry name" value="fabF"/>
    <property type="match status" value="1"/>
</dbReference>
<dbReference type="FunFam" id="3.40.47.10:FF:000024">
    <property type="entry name" value="3-oxoacyl-[acyl-carrier-protein] synthase, mitochondrial"/>
    <property type="match status" value="1"/>
</dbReference>
<comment type="function">
    <text evidence="18">May play a role in the biosynthesis of lipoic acid as well as longer chain fatty acids required for optimal mitochondrial function.</text>
</comment>
<evidence type="ECO:0000256" key="11">
    <source>
        <dbReference type="ARBA" id="ARBA00047394"/>
    </source>
</evidence>
<evidence type="ECO:0000256" key="15">
    <source>
        <dbReference type="ARBA" id="ARBA00049109"/>
    </source>
</evidence>
<dbReference type="Pfam" id="PF05018">
    <property type="entry name" value="CFA20_dom"/>
    <property type="match status" value="1"/>
</dbReference>
<comment type="catalytic activity">
    <reaction evidence="15">
        <text>decanoyl-[ACP] + malonyl-[ACP] + H(+) = 3-oxododecanoyl-[ACP] + holo-[ACP] + CO2</text>
        <dbReference type="Rhea" id="RHEA:41868"/>
        <dbReference type="Rhea" id="RHEA-COMP:9623"/>
        <dbReference type="Rhea" id="RHEA-COMP:9640"/>
        <dbReference type="Rhea" id="RHEA-COMP:9641"/>
        <dbReference type="Rhea" id="RHEA-COMP:9685"/>
        <dbReference type="ChEBI" id="CHEBI:15378"/>
        <dbReference type="ChEBI" id="CHEBI:16526"/>
        <dbReference type="ChEBI" id="CHEBI:64479"/>
        <dbReference type="ChEBI" id="CHEBI:78449"/>
        <dbReference type="ChEBI" id="CHEBI:78468"/>
        <dbReference type="ChEBI" id="CHEBI:78469"/>
    </reaction>
    <physiologicalReaction direction="left-to-right" evidence="15">
        <dbReference type="Rhea" id="RHEA:41869"/>
    </physiologicalReaction>
</comment>
<dbReference type="InterPro" id="IPR000794">
    <property type="entry name" value="Beta-ketoacyl_synthase"/>
</dbReference>
<name>A0A556UF28_BAGYA</name>
<evidence type="ECO:0000256" key="6">
    <source>
        <dbReference type="ARBA" id="ARBA00022832"/>
    </source>
</evidence>
<evidence type="ECO:0000256" key="1">
    <source>
        <dbReference type="ARBA" id="ARBA00005194"/>
    </source>
</evidence>
<evidence type="ECO:0000256" key="10">
    <source>
        <dbReference type="ARBA" id="ARBA00044350"/>
    </source>
</evidence>
<dbReference type="OrthoDB" id="5334845at2759"/>
<dbReference type="Gene3D" id="3.40.47.10">
    <property type="match status" value="2"/>
</dbReference>
<evidence type="ECO:0000256" key="16">
    <source>
        <dbReference type="ARBA" id="ARBA00049449"/>
    </source>
</evidence>
<feature type="domain" description="Ketosynthase family 3 (KS3)" evidence="21">
    <location>
        <begin position="29"/>
        <end position="448"/>
    </location>
</feature>
<evidence type="ECO:0000256" key="4">
    <source>
        <dbReference type="ARBA" id="ARBA00022516"/>
    </source>
</evidence>
<dbReference type="InterPro" id="IPR017568">
    <property type="entry name" value="3-oxoacyl-ACP_synth-2"/>
</dbReference>
<organism evidence="22 23">
    <name type="scientific">Bagarius yarrelli</name>
    <name type="common">Goonch</name>
    <name type="synonym">Bagrus yarrelli</name>
    <dbReference type="NCBI Taxonomy" id="175774"/>
    <lineage>
        <taxon>Eukaryota</taxon>
        <taxon>Metazoa</taxon>
        <taxon>Chordata</taxon>
        <taxon>Craniata</taxon>
        <taxon>Vertebrata</taxon>
        <taxon>Euteleostomi</taxon>
        <taxon>Actinopterygii</taxon>
        <taxon>Neopterygii</taxon>
        <taxon>Teleostei</taxon>
        <taxon>Ostariophysi</taxon>
        <taxon>Siluriformes</taxon>
        <taxon>Sisoridae</taxon>
        <taxon>Sisorinae</taxon>
        <taxon>Bagarius</taxon>
    </lineage>
</organism>
<comment type="catalytic activity">
    <reaction evidence="14">
        <text>a fatty acyl-[ACP] + malonyl-[ACP] + H(+) = a 3-oxoacyl-[ACP] + holo-[ACP] + CO2</text>
        <dbReference type="Rhea" id="RHEA:22836"/>
        <dbReference type="Rhea" id="RHEA-COMP:9623"/>
        <dbReference type="Rhea" id="RHEA-COMP:9685"/>
        <dbReference type="Rhea" id="RHEA-COMP:9916"/>
        <dbReference type="Rhea" id="RHEA-COMP:14125"/>
        <dbReference type="ChEBI" id="CHEBI:15378"/>
        <dbReference type="ChEBI" id="CHEBI:16526"/>
        <dbReference type="ChEBI" id="CHEBI:64479"/>
        <dbReference type="ChEBI" id="CHEBI:78449"/>
        <dbReference type="ChEBI" id="CHEBI:78776"/>
        <dbReference type="ChEBI" id="CHEBI:138651"/>
        <dbReference type="EC" id="2.3.1.41"/>
    </reaction>
    <physiologicalReaction direction="left-to-right" evidence="14">
        <dbReference type="Rhea" id="RHEA:22837"/>
    </physiologicalReaction>
</comment>
<comment type="catalytic activity">
    <reaction evidence="13">
        <text>dodecanoyl-[ACP] + malonyl-[ACP] + H(+) = 3-oxotetradecanoyl-[ACP] + holo-[ACP] + CO2</text>
        <dbReference type="Rhea" id="RHEA:41884"/>
        <dbReference type="Rhea" id="RHEA-COMP:9623"/>
        <dbReference type="Rhea" id="RHEA-COMP:9644"/>
        <dbReference type="Rhea" id="RHEA-COMP:9645"/>
        <dbReference type="Rhea" id="RHEA-COMP:9685"/>
        <dbReference type="ChEBI" id="CHEBI:15378"/>
        <dbReference type="ChEBI" id="CHEBI:16526"/>
        <dbReference type="ChEBI" id="CHEBI:64479"/>
        <dbReference type="ChEBI" id="CHEBI:65264"/>
        <dbReference type="ChEBI" id="CHEBI:78449"/>
        <dbReference type="ChEBI" id="CHEBI:78473"/>
    </reaction>
    <physiologicalReaction direction="left-to-right" evidence="13">
        <dbReference type="Rhea" id="RHEA:41885"/>
    </physiologicalReaction>
</comment>
<keyword evidence="8" id="KW-0275">Fatty acid biosynthesis</keyword>
<comment type="catalytic activity">
    <reaction evidence="16">
        <text>butanoyl-[ACP] + malonyl-[ACP] + H(+) = 3-oxohexanoyl-[ACP] + holo-[ACP] + CO2</text>
        <dbReference type="Rhea" id="RHEA:41820"/>
        <dbReference type="Rhea" id="RHEA-COMP:9623"/>
        <dbReference type="Rhea" id="RHEA-COMP:9628"/>
        <dbReference type="Rhea" id="RHEA-COMP:9629"/>
        <dbReference type="Rhea" id="RHEA-COMP:9685"/>
        <dbReference type="ChEBI" id="CHEBI:15378"/>
        <dbReference type="ChEBI" id="CHEBI:16526"/>
        <dbReference type="ChEBI" id="CHEBI:64479"/>
        <dbReference type="ChEBI" id="CHEBI:78449"/>
        <dbReference type="ChEBI" id="CHEBI:78454"/>
        <dbReference type="ChEBI" id="CHEBI:78456"/>
    </reaction>
    <physiologicalReaction direction="left-to-right" evidence="16">
        <dbReference type="Rhea" id="RHEA:41821"/>
    </physiologicalReaction>
</comment>
<proteinExistence type="inferred from homology"/>
<dbReference type="GO" id="GO:0006633">
    <property type="term" value="P:fatty acid biosynthetic process"/>
    <property type="evidence" value="ECO:0007669"/>
    <property type="project" value="UniProtKB-KW"/>
</dbReference>
<dbReference type="CDD" id="cd00834">
    <property type="entry name" value="KAS_I_II"/>
    <property type="match status" value="1"/>
</dbReference>
<dbReference type="GO" id="GO:0004315">
    <property type="term" value="F:3-oxoacyl-[acyl-carrier-protein] synthase activity"/>
    <property type="evidence" value="ECO:0007669"/>
    <property type="project" value="UniProtKB-EC"/>
</dbReference>
<dbReference type="GO" id="GO:0005739">
    <property type="term" value="C:mitochondrion"/>
    <property type="evidence" value="ECO:0007669"/>
    <property type="project" value="TreeGrafter"/>
</dbReference>
<protein>
    <recommendedName>
        <fullName evidence="19">3-oxoacyl-[acyl-carrier-protein] synthase, mitochondrial</fullName>
        <ecNumber evidence="3">2.3.1.41</ecNumber>
    </recommendedName>
    <alternativeName>
        <fullName evidence="10">Beta-ketoacyl-ACP synthase</fullName>
    </alternativeName>
</protein>
<comment type="caution">
    <text evidence="22">The sequence shown here is derived from an EMBL/GenBank/DDBJ whole genome shotgun (WGS) entry which is preliminary data.</text>
</comment>